<dbReference type="SUPFAM" id="SSF109854">
    <property type="entry name" value="DinB/YfiT-like putative metalloenzymes"/>
    <property type="match status" value="1"/>
</dbReference>
<evidence type="ECO:0000259" key="1">
    <source>
        <dbReference type="Pfam" id="PF12867"/>
    </source>
</evidence>
<dbReference type="Proteomes" id="UP000198757">
    <property type="component" value="Unassembled WGS sequence"/>
</dbReference>
<dbReference type="InterPro" id="IPR034660">
    <property type="entry name" value="DinB/YfiT-like"/>
</dbReference>
<protein>
    <submittedName>
        <fullName evidence="2">DinB superfamily protein</fullName>
    </submittedName>
</protein>
<gene>
    <name evidence="2" type="ORF">SAMN04487894_101307</name>
</gene>
<dbReference type="AlphaFoldDB" id="A0A1G6ITG8"/>
<name>A0A1G6ITG8_NIADE</name>
<organism evidence="2 3">
    <name type="scientific">Niabella drilacis (strain DSM 25811 / CCM 8410 / CCUG 62505 / LMG 26954 / E90)</name>
    <dbReference type="NCBI Taxonomy" id="1285928"/>
    <lineage>
        <taxon>Bacteria</taxon>
        <taxon>Pseudomonadati</taxon>
        <taxon>Bacteroidota</taxon>
        <taxon>Chitinophagia</taxon>
        <taxon>Chitinophagales</taxon>
        <taxon>Chitinophagaceae</taxon>
        <taxon>Niabella</taxon>
    </lineage>
</organism>
<reference evidence="3" key="1">
    <citation type="submission" date="2016-10" db="EMBL/GenBank/DDBJ databases">
        <authorList>
            <person name="Varghese N."/>
            <person name="Submissions S."/>
        </authorList>
    </citation>
    <scope>NUCLEOTIDE SEQUENCE [LARGE SCALE GENOMIC DNA]</scope>
    <source>
        <strain evidence="3">DSM 25811 / CCM 8410 / LMG 26954 / E90</strain>
    </source>
</reference>
<dbReference type="Gene3D" id="1.20.120.450">
    <property type="entry name" value="dinb family like domain"/>
    <property type="match status" value="1"/>
</dbReference>
<dbReference type="RefSeq" id="WP_176954280.1">
    <property type="nucleotide sequence ID" value="NZ_FMZO01000001.1"/>
</dbReference>
<sequence length="181" mass="20384">MRSQPLLDALVLLSEEHTRFAEVLQTLPGASLTQRPPCGGWNVLECMEHLNRYSIFYLREIDAVIQKAASRPAGNFKPGVLGNYFCKIIHPDSSQKAMKTSQPMNTQNARLTPAVLTDFISHQQQFLQLLEKARGINIGKEKTGTSLSRMIRLKLGDTLRFVAYHNERHVRQARNVIAISG</sequence>
<feature type="domain" description="DinB-like" evidence="1">
    <location>
        <begin position="13"/>
        <end position="173"/>
    </location>
</feature>
<dbReference type="EMBL" id="FMZO01000001">
    <property type="protein sequence ID" value="SDC09066.1"/>
    <property type="molecule type" value="Genomic_DNA"/>
</dbReference>
<proteinExistence type="predicted"/>
<dbReference type="STRING" id="1285928.SAMN04487894_101307"/>
<evidence type="ECO:0000313" key="3">
    <source>
        <dbReference type="Proteomes" id="UP000198757"/>
    </source>
</evidence>
<dbReference type="InterPro" id="IPR024775">
    <property type="entry name" value="DinB-like"/>
</dbReference>
<accession>A0A1G6ITG8</accession>
<keyword evidence="3" id="KW-1185">Reference proteome</keyword>
<evidence type="ECO:0000313" key="2">
    <source>
        <dbReference type="EMBL" id="SDC09066.1"/>
    </source>
</evidence>
<dbReference type="Pfam" id="PF12867">
    <property type="entry name" value="DinB_2"/>
    <property type="match status" value="1"/>
</dbReference>